<evidence type="ECO:0000313" key="8">
    <source>
        <dbReference type="EMBL" id="KAJ5241638.1"/>
    </source>
</evidence>
<dbReference type="GO" id="GO:0000981">
    <property type="term" value="F:DNA-binding transcription factor activity, RNA polymerase II-specific"/>
    <property type="evidence" value="ECO:0007669"/>
    <property type="project" value="InterPro"/>
</dbReference>
<evidence type="ECO:0000256" key="5">
    <source>
        <dbReference type="ARBA" id="ARBA00023242"/>
    </source>
</evidence>
<dbReference type="GO" id="GO:0005634">
    <property type="term" value="C:nucleus"/>
    <property type="evidence" value="ECO:0007669"/>
    <property type="project" value="TreeGrafter"/>
</dbReference>
<dbReference type="GO" id="GO:0000435">
    <property type="term" value="P:positive regulation of transcription from RNA polymerase II promoter by galactose"/>
    <property type="evidence" value="ECO:0007669"/>
    <property type="project" value="TreeGrafter"/>
</dbReference>
<dbReference type="GO" id="GO:0000978">
    <property type="term" value="F:RNA polymerase II cis-regulatory region sequence-specific DNA binding"/>
    <property type="evidence" value="ECO:0007669"/>
    <property type="project" value="TreeGrafter"/>
</dbReference>
<evidence type="ECO:0000313" key="9">
    <source>
        <dbReference type="Proteomes" id="UP001147733"/>
    </source>
</evidence>
<evidence type="ECO:0000256" key="6">
    <source>
        <dbReference type="SAM" id="MobiDB-lite"/>
    </source>
</evidence>
<keyword evidence="5" id="KW-0539">Nucleus</keyword>
<dbReference type="AlphaFoldDB" id="A0A9W9PBT7"/>
<evidence type="ECO:0000256" key="4">
    <source>
        <dbReference type="ARBA" id="ARBA00023163"/>
    </source>
</evidence>
<keyword evidence="3" id="KW-0238">DNA-binding</keyword>
<dbReference type="RefSeq" id="XP_056504643.1">
    <property type="nucleotide sequence ID" value="XM_056642149.1"/>
</dbReference>
<dbReference type="PROSITE" id="PS00463">
    <property type="entry name" value="ZN2_CY6_FUNGAL_1"/>
    <property type="match status" value="1"/>
</dbReference>
<feature type="region of interest" description="Disordered" evidence="6">
    <location>
        <begin position="74"/>
        <end position="130"/>
    </location>
</feature>
<dbReference type="CDD" id="cd12148">
    <property type="entry name" value="fungal_TF_MHR"/>
    <property type="match status" value="1"/>
</dbReference>
<dbReference type="PANTHER" id="PTHR47424:SF4">
    <property type="entry name" value="ZN(II)2CYS6 TRANSCRIPTION FACTOR (EUROFUNG)"/>
    <property type="match status" value="1"/>
</dbReference>
<feature type="compositionally biased region" description="Low complexity" evidence="6">
    <location>
        <begin position="90"/>
        <end position="99"/>
    </location>
</feature>
<gene>
    <name evidence="8" type="ORF">N7469_003229</name>
</gene>
<keyword evidence="2" id="KW-0805">Transcription regulation</keyword>
<dbReference type="SMART" id="SM00066">
    <property type="entry name" value="GAL4"/>
    <property type="match status" value="1"/>
</dbReference>
<reference evidence="8" key="1">
    <citation type="submission" date="2022-11" db="EMBL/GenBank/DDBJ databases">
        <authorList>
            <person name="Petersen C."/>
        </authorList>
    </citation>
    <scope>NUCLEOTIDE SEQUENCE</scope>
    <source>
        <strain evidence="8">IBT 23319</strain>
    </source>
</reference>
<dbReference type="PROSITE" id="PS50048">
    <property type="entry name" value="ZN2_CY6_FUNGAL_2"/>
    <property type="match status" value="1"/>
</dbReference>
<dbReference type="Gene3D" id="4.10.240.10">
    <property type="entry name" value="Zn(2)-C6 fungal-type DNA-binding domain"/>
    <property type="match status" value="1"/>
</dbReference>
<keyword evidence="1" id="KW-0479">Metal-binding</keyword>
<dbReference type="GeneID" id="81381316"/>
<protein>
    <recommendedName>
        <fullName evidence="7">Zn(2)-C6 fungal-type domain-containing protein</fullName>
    </recommendedName>
</protein>
<reference evidence="8" key="2">
    <citation type="journal article" date="2023" name="IMA Fungus">
        <title>Comparative genomic study of the Penicillium genus elucidates a diverse pangenome and 15 lateral gene transfer events.</title>
        <authorList>
            <person name="Petersen C."/>
            <person name="Sorensen T."/>
            <person name="Nielsen M.R."/>
            <person name="Sondergaard T.E."/>
            <person name="Sorensen J.L."/>
            <person name="Fitzpatrick D.A."/>
            <person name="Frisvad J.C."/>
            <person name="Nielsen K.L."/>
        </authorList>
    </citation>
    <scope>NUCLEOTIDE SEQUENCE</scope>
    <source>
        <strain evidence="8">IBT 23319</strain>
    </source>
</reference>
<keyword evidence="9" id="KW-1185">Reference proteome</keyword>
<proteinExistence type="predicted"/>
<evidence type="ECO:0000259" key="7">
    <source>
        <dbReference type="PROSITE" id="PS50048"/>
    </source>
</evidence>
<dbReference type="Pfam" id="PF04082">
    <property type="entry name" value="Fungal_trans"/>
    <property type="match status" value="1"/>
</dbReference>
<feature type="domain" description="Zn(2)-C6 fungal-type" evidence="7">
    <location>
        <begin position="18"/>
        <end position="50"/>
    </location>
</feature>
<dbReference type="Proteomes" id="UP001147733">
    <property type="component" value="Unassembled WGS sequence"/>
</dbReference>
<evidence type="ECO:0000256" key="1">
    <source>
        <dbReference type="ARBA" id="ARBA00022723"/>
    </source>
</evidence>
<dbReference type="OrthoDB" id="424974at2759"/>
<evidence type="ECO:0000256" key="3">
    <source>
        <dbReference type="ARBA" id="ARBA00023125"/>
    </source>
</evidence>
<name>A0A9W9PBT7_PENCI</name>
<dbReference type="SMART" id="SM00906">
    <property type="entry name" value="Fungal_trans"/>
    <property type="match status" value="1"/>
</dbReference>
<dbReference type="InterPro" id="IPR001138">
    <property type="entry name" value="Zn2Cys6_DnaBD"/>
</dbReference>
<organism evidence="8 9">
    <name type="scientific">Penicillium citrinum</name>
    <dbReference type="NCBI Taxonomy" id="5077"/>
    <lineage>
        <taxon>Eukaryota</taxon>
        <taxon>Fungi</taxon>
        <taxon>Dikarya</taxon>
        <taxon>Ascomycota</taxon>
        <taxon>Pezizomycotina</taxon>
        <taxon>Eurotiomycetes</taxon>
        <taxon>Eurotiomycetidae</taxon>
        <taxon>Eurotiales</taxon>
        <taxon>Aspergillaceae</taxon>
        <taxon>Penicillium</taxon>
    </lineage>
</organism>
<dbReference type="Pfam" id="PF00172">
    <property type="entry name" value="Zn_clus"/>
    <property type="match status" value="1"/>
</dbReference>
<dbReference type="GO" id="GO:0008270">
    <property type="term" value="F:zinc ion binding"/>
    <property type="evidence" value="ECO:0007669"/>
    <property type="project" value="InterPro"/>
</dbReference>
<dbReference type="InterPro" id="IPR051127">
    <property type="entry name" value="Fungal_SecMet_Regulators"/>
</dbReference>
<evidence type="ECO:0000256" key="2">
    <source>
        <dbReference type="ARBA" id="ARBA00023015"/>
    </source>
</evidence>
<dbReference type="InterPro" id="IPR036864">
    <property type="entry name" value="Zn2-C6_fun-type_DNA-bd_sf"/>
</dbReference>
<dbReference type="CDD" id="cd00067">
    <property type="entry name" value="GAL4"/>
    <property type="match status" value="1"/>
</dbReference>
<dbReference type="PANTHER" id="PTHR47424">
    <property type="entry name" value="REGULATORY PROTEIN GAL4"/>
    <property type="match status" value="1"/>
</dbReference>
<comment type="caution">
    <text evidence="8">The sequence shown here is derived from an EMBL/GenBank/DDBJ whole genome shotgun (WGS) entry which is preliminary data.</text>
</comment>
<dbReference type="InterPro" id="IPR007219">
    <property type="entry name" value="XnlR_reg_dom"/>
</dbReference>
<dbReference type="SUPFAM" id="SSF57701">
    <property type="entry name" value="Zn2/Cys6 DNA-binding domain"/>
    <property type="match status" value="1"/>
</dbReference>
<dbReference type="EMBL" id="JAPQKT010000002">
    <property type="protein sequence ID" value="KAJ5241638.1"/>
    <property type="molecule type" value="Genomic_DNA"/>
</dbReference>
<keyword evidence="4" id="KW-0804">Transcription</keyword>
<dbReference type="GO" id="GO:0006351">
    <property type="term" value="P:DNA-templated transcription"/>
    <property type="evidence" value="ECO:0007669"/>
    <property type="project" value="InterPro"/>
</dbReference>
<accession>A0A9W9PBT7</accession>
<sequence>MKSSEDQGRIKRRKIAVACDDCRTRKVRCDGVQPVCGPCSKRVDGDKCVYTGELEKKRATQSYIASLEDRIKHLESPRASERTSQPNLTPHPSISSPSPVIAYPETPVDPSRARKCPDQPEATSNSGHDGVNAMMGALEEGRASQGFFGSSSAAGFMRQIKIAVDKRISSPDQPCASPETALHSSLLSGYNGMNQSSIPTYVLPPRRTADSLMEIYWNYVFPLYPFLDCNHMKGEYAKVWRGDTLQYNENMVMCTFNVIFALASQLADFIPPCDREAAADAFFSRAKGLFQFNLWDTGSAGLVQCLLLMAQYLQSTDSAHQCWIVTGLAVRNAQSLGLHLPQTIARFSTFQEQQLARKLWHGCVLMDRVMSMTFGRPAMISKVSSGAVPLPLLVDDEFISENAAAEPMQPSGQPSLLAFYAKTLELYEIMNDVLLSLYRPITDDGADDIHEFYFNKTLNEGEHSIFELDHNLTLWARSLPAHLRVGAAPERDNPVFFRQGIVLNARFLHVRILLFRPILSKYCSIRDNLTMNSLIPISDSFPHRVALQCSIICVRVAQESIEMIYNNVPADGTGGPLPAWWYNILYIYTAATVLIAGRLCPAISSEISDTSITSSWNRALGILRKYQSYSFSAKRCVAALEILYEQVVSEDQQPGEQINIQEKDSQNGPSVLNDIPFGEGINTAMMDAFELPDFQDMSWLNSVPSNLF</sequence>